<keyword evidence="1" id="KW-0597">Phosphoprotein</keyword>
<dbReference type="InterPro" id="IPR052893">
    <property type="entry name" value="TCS_response_regulator"/>
</dbReference>
<dbReference type="GO" id="GO:0000160">
    <property type="term" value="P:phosphorelay signal transduction system"/>
    <property type="evidence" value="ECO:0007669"/>
    <property type="project" value="InterPro"/>
</dbReference>
<keyword evidence="4" id="KW-1185">Reference proteome</keyword>
<proteinExistence type="predicted"/>
<dbReference type="STRING" id="504486.SAMN05660703_2155"/>
<dbReference type="InterPro" id="IPR001789">
    <property type="entry name" value="Sig_transdc_resp-reg_receiver"/>
</dbReference>
<dbReference type="Pfam" id="PF00072">
    <property type="entry name" value="Response_reg"/>
    <property type="match status" value="1"/>
</dbReference>
<feature type="domain" description="Response regulatory" evidence="2">
    <location>
        <begin position="5"/>
        <end position="132"/>
    </location>
</feature>
<evidence type="ECO:0000313" key="4">
    <source>
        <dbReference type="Proteomes" id="UP000192360"/>
    </source>
</evidence>
<accession>A0A1W2ARB2</accession>
<reference evidence="3 4" key="1">
    <citation type="submission" date="2017-04" db="EMBL/GenBank/DDBJ databases">
        <authorList>
            <person name="Afonso C.L."/>
            <person name="Miller P.J."/>
            <person name="Scott M.A."/>
            <person name="Spackman E."/>
            <person name="Goraichik I."/>
            <person name="Dimitrov K.M."/>
            <person name="Suarez D.L."/>
            <person name="Swayne D.E."/>
        </authorList>
    </citation>
    <scope>NUCLEOTIDE SEQUENCE [LARGE SCALE GENOMIC DNA]</scope>
    <source>
        <strain evidence="3 4">DSM 21164</strain>
    </source>
</reference>
<sequence length="139" mass="15797">MSIDTICLIDDDPIFVFGTKVILNNNSLFCSSILVFENGREALDSLTALLKSENKIPEVIFLDLNMPIMDGWEFLDELCKIPDINLKTKVYILSSSISSRDIAKSQEYKIVKDFISKPLTEERFSALLEEIKTQDSQLN</sequence>
<dbReference type="InterPro" id="IPR011006">
    <property type="entry name" value="CheY-like_superfamily"/>
</dbReference>
<dbReference type="PROSITE" id="PS50110">
    <property type="entry name" value="RESPONSE_REGULATORY"/>
    <property type="match status" value="1"/>
</dbReference>
<evidence type="ECO:0000313" key="3">
    <source>
        <dbReference type="EMBL" id="SMC62981.1"/>
    </source>
</evidence>
<gene>
    <name evidence="3" type="ORF">SAMN05660703_2155</name>
</gene>
<dbReference type="SMART" id="SM00448">
    <property type="entry name" value="REC"/>
    <property type="match status" value="1"/>
</dbReference>
<dbReference type="OrthoDB" id="673128at2"/>
<dbReference type="Gene3D" id="3.40.50.2300">
    <property type="match status" value="1"/>
</dbReference>
<dbReference type="EMBL" id="FWXO01000003">
    <property type="protein sequence ID" value="SMC62981.1"/>
    <property type="molecule type" value="Genomic_DNA"/>
</dbReference>
<dbReference type="RefSeq" id="WP_084061489.1">
    <property type="nucleotide sequence ID" value="NZ_FWXO01000003.1"/>
</dbReference>
<organism evidence="3 4">
    <name type="scientific">Cellulophaga tyrosinoxydans</name>
    <dbReference type="NCBI Taxonomy" id="504486"/>
    <lineage>
        <taxon>Bacteria</taxon>
        <taxon>Pseudomonadati</taxon>
        <taxon>Bacteroidota</taxon>
        <taxon>Flavobacteriia</taxon>
        <taxon>Flavobacteriales</taxon>
        <taxon>Flavobacteriaceae</taxon>
        <taxon>Cellulophaga</taxon>
    </lineage>
</organism>
<dbReference type="AlphaFoldDB" id="A0A1W2ARB2"/>
<dbReference type="SUPFAM" id="SSF52172">
    <property type="entry name" value="CheY-like"/>
    <property type="match status" value="1"/>
</dbReference>
<feature type="modified residue" description="4-aspartylphosphate" evidence="1">
    <location>
        <position position="63"/>
    </location>
</feature>
<protein>
    <submittedName>
        <fullName evidence="3">Response regulator receiver domain-containing protein</fullName>
    </submittedName>
</protein>
<dbReference type="Proteomes" id="UP000192360">
    <property type="component" value="Unassembled WGS sequence"/>
</dbReference>
<evidence type="ECO:0000259" key="2">
    <source>
        <dbReference type="PROSITE" id="PS50110"/>
    </source>
</evidence>
<dbReference type="PANTHER" id="PTHR44520:SF2">
    <property type="entry name" value="RESPONSE REGULATOR RCP1"/>
    <property type="match status" value="1"/>
</dbReference>
<dbReference type="PANTHER" id="PTHR44520">
    <property type="entry name" value="RESPONSE REGULATOR RCP1-RELATED"/>
    <property type="match status" value="1"/>
</dbReference>
<name>A0A1W2ARB2_9FLAO</name>
<evidence type="ECO:0000256" key="1">
    <source>
        <dbReference type="PROSITE-ProRule" id="PRU00169"/>
    </source>
</evidence>